<evidence type="ECO:0000313" key="6">
    <source>
        <dbReference type="EMBL" id="KEQ67451.1"/>
    </source>
</evidence>
<dbReference type="GO" id="GO:0000398">
    <property type="term" value="P:mRNA splicing, via spliceosome"/>
    <property type="evidence" value="ECO:0007669"/>
    <property type="project" value="UniProtKB-UniRule"/>
</dbReference>
<dbReference type="InterPro" id="IPR019775">
    <property type="entry name" value="WD40_repeat_CS"/>
</dbReference>
<keyword evidence="5" id="KW-0539">Nucleus</keyword>
<name>A0A074WYJ4_AURM1</name>
<dbReference type="InterPro" id="IPR036322">
    <property type="entry name" value="WD40_repeat_dom_sf"/>
</dbReference>
<dbReference type="PANTHER" id="PTHR19923:SF0">
    <property type="entry name" value="PLEIOTROPIC REGULATOR 1"/>
    <property type="match status" value="1"/>
</dbReference>
<feature type="repeat" description="WD" evidence="4">
    <location>
        <begin position="82"/>
        <end position="117"/>
    </location>
</feature>
<comment type="subunit">
    <text evidence="5">Associated with the spliceosome.</text>
</comment>
<evidence type="ECO:0000256" key="4">
    <source>
        <dbReference type="PROSITE-ProRule" id="PRU00221"/>
    </source>
</evidence>
<dbReference type="Gene3D" id="2.130.10.10">
    <property type="entry name" value="YVTN repeat-like/Quinoprotein amine dehydrogenase"/>
    <property type="match status" value="1"/>
</dbReference>
<keyword evidence="2 5" id="KW-0677">Repeat</keyword>
<dbReference type="GO" id="GO:0071011">
    <property type="term" value="C:precatalytic spliceosome"/>
    <property type="evidence" value="ECO:0007669"/>
    <property type="project" value="TreeGrafter"/>
</dbReference>
<evidence type="ECO:0000256" key="1">
    <source>
        <dbReference type="ARBA" id="ARBA00022574"/>
    </source>
</evidence>
<sequence>MCQGGTRSKQDPSNEWFASKAGDSTIKIWDIASGVLRVALTGHISTIRGLDVSPRHPLLFSCGEDKKVKCWNLEHNQSFREYHGHLSGVYTLALYPTIDVLCTGGRDRVVPVWDIRTRGAVCILDGHTEAVIDVKCQEADPQVLSASSDRSIRVWDLRAGKATHVLTHHKAGVCALALHPEEFTFASASKDMIKKWKCPESALMHNYRGHHGLINTLSVNKDNVMFSGGDDGLFTSWDRKTGQKFLQQKNKPDSGSLDAEAGILCSAFDRTGMQLIIGCADKTLKVYKEENTVSEPHLLDLQDYDISGESAAYYTQ</sequence>
<comment type="subcellular location">
    <subcellularLocation>
        <location evidence="5">Nucleus</location>
    </subcellularLocation>
</comment>
<dbReference type="InterPro" id="IPR015943">
    <property type="entry name" value="WD40/YVTN_repeat-like_dom_sf"/>
</dbReference>
<dbReference type="PROSITE" id="PS00678">
    <property type="entry name" value="WD_REPEATS_1"/>
    <property type="match status" value="1"/>
</dbReference>
<dbReference type="RefSeq" id="XP_040884474.1">
    <property type="nucleotide sequence ID" value="XM_041025649.1"/>
</dbReference>
<feature type="repeat" description="WD" evidence="4">
    <location>
        <begin position="207"/>
        <end position="247"/>
    </location>
</feature>
<evidence type="ECO:0000256" key="2">
    <source>
        <dbReference type="ARBA" id="ARBA00022737"/>
    </source>
</evidence>
<dbReference type="InterPro" id="IPR001680">
    <property type="entry name" value="WD40_rpt"/>
</dbReference>
<accession>A0A074WYJ4</accession>
<keyword evidence="5" id="KW-0507">mRNA processing</keyword>
<dbReference type="SMART" id="SM00320">
    <property type="entry name" value="WD40"/>
    <property type="match status" value="6"/>
</dbReference>
<keyword evidence="7" id="KW-1185">Reference proteome</keyword>
<dbReference type="PRINTS" id="PR00320">
    <property type="entry name" value="GPROTEINBRPT"/>
</dbReference>
<dbReference type="STRING" id="1043003.A0A074WYJ4"/>
<proteinExistence type="inferred from homology"/>
<dbReference type="CDD" id="cd00200">
    <property type="entry name" value="WD40"/>
    <property type="match status" value="1"/>
</dbReference>
<reference evidence="6 7" key="1">
    <citation type="journal article" date="2014" name="BMC Genomics">
        <title>Genome sequencing of four Aureobasidium pullulans varieties: biotechnological potential, stress tolerance, and description of new species.</title>
        <authorList>
            <person name="Gostin Ar C."/>
            <person name="Ohm R.A."/>
            <person name="Kogej T."/>
            <person name="Sonjak S."/>
            <person name="Turk M."/>
            <person name="Zajc J."/>
            <person name="Zalar P."/>
            <person name="Grube M."/>
            <person name="Sun H."/>
            <person name="Han J."/>
            <person name="Sharma A."/>
            <person name="Chiniquy J."/>
            <person name="Ngan C.Y."/>
            <person name="Lipzen A."/>
            <person name="Barry K."/>
            <person name="Grigoriev I.V."/>
            <person name="Gunde-Cimerman N."/>
        </authorList>
    </citation>
    <scope>NUCLEOTIDE SEQUENCE [LARGE SCALE GENOMIC DNA]</scope>
    <source>
        <strain evidence="6 7">CBS 110374</strain>
    </source>
</reference>
<organism evidence="6 7">
    <name type="scientific">Aureobasidium melanogenum (strain CBS 110374)</name>
    <name type="common">Aureobasidium pullulans var. melanogenum</name>
    <dbReference type="NCBI Taxonomy" id="1043003"/>
    <lineage>
        <taxon>Eukaryota</taxon>
        <taxon>Fungi</taxon>
        <taxon>Dikarya</taxon>
        <taxon>Ascomycota</taxon>
        <taxon>Pezizomycotina</taxon>
        <taxon>Dothideomycetes</taxon>
        <taxon>Dothideomycetidae</taxon>
        <taxon>Dothideales</taxon>
        <taxon>Saccotheciaceae</taxon>
        <taxon>Aureobasidium</taxon>
    </lineage>
</organism>
<dbReference type="InterPro" id="IPR020472">
    <property type="entry name" value="WD40_PAC1"/>
</dbReference>
<dbReference type="GeneID" id="63919022"/>
<comment type="function">
    <text evidence="5">Involved in pre-mRNA splicing and required for cell cycle progression at G2/M.</text>
</comment>
<comment type="similarity">
    <text evidence="3 5">Belongs to the WD repeat PRL1/PRL2 family.</text>
</comment>
<dbReference type="PANTHER" id="PTHR19923">
    <property type="entry name" value="WD40 REPEAT PROTEINPRL1/PRL2-RELATED"/>
    <property type="match status" value="1"/>
</dbReference>
<dbReference type="PROSITE" id="PS50294">
    <property type="entry name" value="WD_REPEATS_REGION"/>
    <property type="match status" value="3"/>
</dbReference>
<dbReference type="InterPro" id="IPR045241">
    <property type="entry name" value="Prp46/PLRG1-like"/>
</dbReference>
<protein>
    <recommendedName>
        <fullName evidence="5">Pre-mRNA-splicing factor PRP46</fullName>
    </recommendedName>
    <alternativeName>
        <fullName evidence="5">Pre-mRNA-processing protein 46</fullName>
    </alternativeName>
</protein>
<dbReference type="PROSITE" id="PS50082">
    <property type="entry name" value="WD_REPEATS_2"/>
    <property type="match status" value="5"/>
</dbReference>
<keyword evidence="1 4" id="KW-0853">WD repeat</keyword>
<evidence type="ECO:0000256" key="5">
    <source>
        <dbReference type="RuleBase" id="RU369036"/>
    </source>
</evidence>
<dbReference type="AlphaFoldDB" id="A0A074WYJ4"/>
<feature type="repeat" description="WD" evidence="4">
    <location>
        <begin position="11"/>
        <end position="39"/>
    </location>
</feature>
<evidence type="ECO:0000256" key="3">
    <source>
        <dbReference type="ARBA" id="ARBA00025726"/>
    </source>
</evidence>
<dbReference type="Proteomes" id="UP000030672">
    <property type="component" value="Unassembled WGS sequence"/>
</dbReference>
<dbReference type="HOGENOM" id="CLU_000288_72_0_1"/>
<feature type="repeat" description="WD" evidence="4">
    <location>
        <begin position="124"/>
        <end position="165"/>
    </location>
</feature>
<gene>
    <name evidence="6" type="ORF">M437DRAFT_71287</name>
</gene>
<evidence type="ECO:0000313" key="7">
    <source>
        <dbReference type="Proteomes" id="UP000030672"/>
    </source>
</evidence>
<feature type="repeat" description="WD" evidence="4">
    <location>
        <begin position="40"/>
        <end position="81"/>
    </location>
</feature>
<dbReference type="GO" id="GO:0000974">
    <property type="term" value="C:Prp19 complex"/>
    <property type="evidence" value="ECO:0007669"/>
    <property type="project" value="TreeGrafter"/>
</dbReference>
<dbReference type="Pfam" id="PF00400">
    <property type="entry name" value="WD40"/>
    <property type="match status" value="6"/>
</dbReference>
<dbReference type="SUPFAM" id="SSF50978">
    <property type="entry name" value="WD40 repeat-like"/>
    <property type="match status" value="1"/>
</dbReference>
<keyword evidence="5" id="KW-0508">mRNA splicing</keyword>
<keyword evidence="5" id="KW-0747">Spliceosome</keyword>
<dbReference type="EMBL" id="KL584824">
    <property type="protein sequence ID" value="KEQ67451.1"/>
    <property type="molecule type" value="Genomic_DNA"/>
</dbReference>
<dbReference type="GO" id="GO:0071013">
    <property type="term" value="C:catalytic step 2 spliceosome"/>
    <property type="evidence" value="ECO:0007669"/>
    <property type="project" value="TreeGrafter"/>
</dbReference>